<dbReference type="PANTHER" id="PTHR11851:SF49">
    <property type="entry name" value="MITOCHONDRIAL-PROCESSING PEPTIDASE SUBUNIT ALPHA"/>
    <property type="match status" value="1"/>
</dbReference>
<dbReference type="Proteomes" id="UP000053237">
    <property type="component" value="Unassembled WGS sequence"/>
</dbReference>
<dbReference type="GO" id="GO:0005739">
    <property type="term" value="C:mitochondrion"/>
    <property type="evidence" value="ECO:0007669"/>
    <property type="project" value="TreeGrafter"/>
</dbReference>
<feature type="domain" description="Peptidase M16 C-terminal" evidence="4">
    <location>
        <begin position="212"/>
        <end position="369"/>
    </location>
</feature>
<dbReference type="Gene3D" id="3.30.830.10">
    <property type="entry name" value="Metalloenzyme, LuxS/M16 peptidase-like"/>
    <property type="match status" value="2"/>
</dbReference>
<accession>A0A024FZY7</accession>
<dbReference type="PANTHER" id="PTHR11851">
    <property type="entry name" value="METALLOPROTEASE"/>
    <property type="match status" value="1"/>
</dbReference>
<dbReference type="STRING" id="65357.A0A024FZY7"/>
<dbReference type="AlphaFoldDB" id="A0A024FZY7"/>
<evidence type="ECO:0000259" key="4">
    <source>
        <dbReference type="Pfam" id="PF05193"/>
    </source>
</evidence>
<dbReference type="EMBL" id="CAIX01000004">
    <property type="protein sequence ID" value="CCI39858.1"/>
    <property type="molecule type" value="Genomic_DNA"/>
</dbReference>
<dbReference type="GO" id="GO:0046872">
    <property type="term" value="F:metal ion binding"/>
    <property type="evidence" value="ECO:0007669"/>
    <property type="project" value="InterPro"/>
</dbReference>
<comment type="caution">
    <text evidence="5">The sequence shown here is derived from an EMBL/GenBank/DDBJ whole genome shotgun (WGS) entry which is preliminary data.</text>
</comment>
<dbReference type="InterPro" id="IPR011765">
    <property type="entry name" value="Pept_M16_N"/>
</dbReference>
<keyword evidence="6" id="KW-1185">Reference proteome</keyword>
<comment type="function">
    <text evidence="1">Substrate recognition and binding subunit of the essential mitochondrial processing protease (MPP), which cleaves the mitochondrial sequence off newly imported precursors proteins.</text>
</comment>
<dbReference type="InterPro" id="IPR007863">
    <property type="entry name" value="Peptidase_M16_C"/>
</dbReference>
<dbReference type="OrthoDB" id="6369905at2759"/>
<dbReference type="SUPFAM" id="SSF63411">
    <property type="entry name" value="LuxS/MPP-like metallohydrolase"/>
    <property type="match status" value="2"/>
</dbReference>
<evidence type="ECO:0008006" key="7">
    <source>
        <dbReference type="Google" id="ProtNLM"/>
    </source>
</evidence>
<protein>
    <recommendedName>
        <fullName evidence="7">Peptidase M16 N-terminal domain-containing protein</fullName>
    </recommendedName>
</protein>
<feature type="domain" description="Peptidase M16 N-terminal" evidence="3">
    <location>
        <begin position="62"/>
        <end position="194"/>
    </location>
</feature>
<organism evidence="5 6">
    <name type="scientific">Albugo candida</name>
    <dbReference type="NCBI Taxonomy" id="65357"/>
    <lineage>
        <taxon>Eukaryota</taxon>
        <taxon>Sar</taxon>
        <taxon>Stramenopiles</taxon>
        <taxon>Oomycota</taxon>
        <taxon>Peronosporomycetes</taxon>
        <taxon>Albuginales</taxon>
        <taxon>Albuginaceae</taxon>
        <taxon>Albugo</taxon>
    </lineage>
</organism>
<proteinExistence type="inferred from homology"/>
<dbReference type="Pfam" id="PF05193">
    <property type="entry name" value="Peptidase_M16_C"/>
    <property type="match status" value="1"/>
</dbReference>
<reference evidence="5 6" key="1">
    <citation type="submission" date="2012-05" db="EMBL/GenBank/DDBJ databases">
        <title>Recombination and specialization in a pathogen metapopulation.</title>
        <authorList>
            <person name="Gardiner A."/>
            <person name="Kemen E."/>
            <person name="Schultz-Larsen T."/>
            <person name="MacLean D."/>
            <person name="Van Oosterhout C."/>
            <person name="Jones J.D.G."/>
        </authorList>
    </citation>
    <scope>NUCLEOTIDE SEQUENCE [LARGE SCALE GENOMIC DNA]</scope>
    <source>
        <strain evidence="5 6">Ac Nc2</strain>
    </source>
</reference>
<comment type="similarity">
    <text evidence="2">Belongs to the peptidase M16 family.</text>
</comment>
<evidence type="ECO:0000256" key="2">
    <source>
        <dbReference type="ARBA" id="ARBA00007261"/>
    </source>
</evidence>
<dbReference type="InParanoid" id="A0A024FZY7"/>
<dbReference type="InterPro" id="IPR050361">
    <property type="entry name" value="MPP/UQCRC_Complex"/>
</dbReference>
<evidence type="ECO:0000259" key="3">
    <source>
        <dbReference type="Pfam" id="PF00675"/>
    </source>
</evidence>
<evidence type="ECO:0000313" key="6">
    <source>
        <dbReference type="Proteomes" id="UP000053237"/>
    </source>
</evidence>
<sequence>MRTHKLLNTKLIASRLMQSHTTHRQSLSSYFPKAYFSASAANSNGGTIKVSVTPSGLKTASDDGYTPVVSLGIYIKAGSSTETDANAGLSHLFSKMAFRSTKLRSDLRLYRDIEKIGGIIEKQAGRDFVQYHINVLPENVEDAFVILSESTLTSCFHDWDIKTMKQNCKSDYEDLLLNGEASVMEALHAAAFYDDVSLGRPVYSLDNLERFDGETLWNFYDSHINKSNSAITGYGIKHELLTSMATAYFSELPTSSTTSETPAAKYVGGEYRVKNLSQAHTYVALGFQTGGRSSNDFATCQVLKALLTSRLRGTNLQSFLVGYDDVGLFGAMGYASPEEAGALVDRLTTELKKIASNLSSQKELDAAKSMATLNVLNESNVRSSRMALLGSAAFAQSSVPTQNSSFDGVTANSIMHLAHQSLKKTPSLASVGRLSNVPHLQEVLPKLK</sequence>
<name>A0A024FZY7_9STRA</name>
<evidence type="ECO:0000256" key="1">
    <source>
        <dbReference type="ARBA" id="ARBA00002123"/>
    </source>
</evidence>
<dbReference type="InterPro" id="IPR011249">
    <property type="entry name" value="Metalloenz_LuxS/M16"/>
</dbReference>
<gene>
    <name evidence="5" type="ORF">BN9_006410</name>
</gene>
<evidence type="ECO:0000313" key="5">
    <source>
        <dbReference type="EMBL" id="CCI39858.1"/>
    </source>
</evidence>
<dbReference type="Pfam" id="PF00675">
    <property type="entry name" value="Peptidase_M16"/>
    <property type="match status" value="1"/>
</dbReference>